<evidence type="ECO:0000256" key="2">
    <source>
        <dbReference type="ARBA" id="ARBA00006285"/>
    </source>
</evidence>
<dbReference type="InterPro" id="IPR015883">
    <property type="entry name" value="Glyco_hydro_20_cat"/>
</dbReference>
<keyword evidence="9" id="KW-1185">Reference proteome</keyword>
<evidence type="ECO:0000259" key="7">
    <source>
        <dbReference type="Pfam" id="PF02838"/>
    </source>
</evidence>
<reference evidence="8 9" key="1">
    <citation type="submission" date="2019-05" db="EMBL/GenBank/DDBJ databases">
        <title>Flagellimonas sp. AsT0115, sp. nov., isolated from a marine red algae, Asparagopsis taxiformis.</title>
        <authorList>
            <person name="Kim J."/>
            <person name="Jeong S.E."/>
            <person name="Jeon C.O."/>
        </authorList>
    </citation>
    <scope>NUCLEOTIDE SEQUENCE [LARGE SCALE GENOMIC DNA]</scope>
    <source>
        <strain evidence="8 9">AsT0115</strain>
    </source>
</reference>
<organism evidence="8 9">
    <name type="scientific">Flagellimonas algicola</name>
    <dbReference type="NCBI Taxonomy" id="2583815"/>
    <lineage>
        <taxon>Bacteria</taxon>
        <taxon>Pseudomonadati</taxon>
        <taxon>Bacteroidota</taxon>
        <taxon>Flavobacteriia</taxon>
        <taxon>Flavobacteriales</taxon>
        <taxon>Flavobacteriaceae</taxon>
        <taxon>Flagellimonas</taxon>
    </lineage>
</organism>
<name>A0ABY2WRK1_9FLAO</name>
<keyword evidence="5" id="KW-0326">Glycosidase</keyword>
<feature type="domain" description="Beta-hexosaminidase bacterial type N-terminal" evidence="7">
    <location>
        <begin position="38"/>
        <end position="153"/>
    </location>
</feature>
<dbReference type="EC" id="3.2.1.52" evidence="3"/>
<sequence>MQSLDCQRTQPSMKHLLPFLLLIGFCNCQPDETQTWIITPYPNTVAVEPGGFDFDQGINFKTSDPNLEGVVSFFQKKLEEIGISVEAESRQKIYLELVKGGEVSPEAYVLHINKNSIKLTASHPKGIFYGLTTLWQQLKLSGNMSVPCGVVEDVPRYAHRGFMLDESRHFFGKKKVKQLIDLMAVLKLNTFHWHLTDSPGWRVEIKAYPKLTTVGGIGNHTNPDAPARFYTQEDIKEIVAFAAERQVEIIPEIDMPGHATAANRAYPEFSGGGSEKHPEFTFDPGKASTYQYLTTILKEIADLFPSQYIHLGGDEVHFGNEKWKTNDSIQALMRRENLSSLVDVEHYFIRRMANQLTQMDKKLAGWDEIVESDVSNKSSVVYWWRHDKEDQLQKSLDMGYQTVLCPRVPLYFDFVQHDSHENGRRWNGFGTLEDVYAYPESTHKFTDAEAGLIKGIQGNLWTEKFDSEIWVDYMTFPRMVALAESAWTTKNNKNLERFNTNLLPFYEFLDSQDVGYFNSLKPELTPEP</sequence>
<dbReference type="PANTHER" id="PTHR22600:SF57">
    <property type="entry name" value="BETA-N-ACETYLHEXOSAMINIDASE"/>
    <property type="match status" value="1"/>
</dbReference>
<evidence type="ECO:0000256" key="3">
    <source>
        <dbReference type="ARBA" id="ARBA00012663"/>
    </source>
</evidence>
<proteinExistence type="inferred from homology"/>
<dbReference type="PRINTS" id="PR00738">
    <property type="entry name" value="GLHYDRLASE20"/>
</dbReference>
<evidence type="ECO:0000256" key="4">
    <source>
        <dbReference type="ARBA" id="ARBA00022801"/>
    </source>
</evidence>
<dbReference type="SUPFAM" id="SSF55545">
    <property type="entry name" value="beta-N-acetylhexosaminidase-like domain"/>
    <property type="match status" value="1"/>
</dbReference>
<evidence type="ECO:0000259" key="6">
    <source>
        <dbReference type="Pfam" id="PF00728"/>
    </source>
</evidence>
<evidence type="ECO:0000256" key="1">
    <source>
        <dbReference type="ARBA" id="ARBA00001231"/>
    </source>
</evidence>
<dbReference type="CDD" id="cd06563">
    <property type="entry name" value="GH20_chitobiase-like"/>
    <property type="match status" value="1"/>
</dbReference>
<feature type="domain" description="Glycoside hydrolase family 20 catalytic" evidence="6">
    <location>
        <begin position="157"/>
        <end position="489"/>
    </location>
</feature>
<dbReference type="InterPro" id="IPR025705">
    <property type="entry name" value="Beta_hexosaminidase_sua/sub"/>
</dbReference>
<evidence type="ECO:0000256" key="5">
    <source>
        <dbReference type="ARBA" id="ARBA00023295"/>
    </source>
</evidence>
<dbReference type="InterPro" id="IPR015882">
    <property type="entry name" value="HEX_bac_N"/>
</dbReference>
<dbReference type="EMBL" id="VCNI01000001">
    <property type="protein sequence ID" value="TMU57631.1"/>
    <property type="molecule type" value="Genomic_DNA"/>
</dbReference>
<evidence type="ECO:0000313" key="9">
    <source>
        <dbReference type="Proteomes" id="UP000751614"/>
    </source>
</evidence>
<dbReference type="PANTHER" id="PTHR22600">
    <property type="entry name" value="BETA-HEXOSAMINIDASE"/>
    <property type="match status" value="1"/>
</dbReference>
<dbReference type="InterPro" id="IPR029018">
    <property type="entry name" value="Hex-like_dom2"/>
</dbReference>
<evidence type="ECO:0000313" key="8">
    <source>
        <dbReference type="EMBL" id="TMU57631.1"/>
    </source>
</evidence>
<comment type="catalytic activity">
    <reaction evidence="1">
        <text>Hydrolysis of terminal non-reducing N-acetyl-D-hexosamine residues in N-acetyl-beta-D-hexosaminides.</text>
        <dbReference type="EC" id="3.2.1.52"/>
    </reaction>
</comment>
<gene>
    <name evidence="8" type="ORF">FGG15_08805</name>
</gene>
<dbReference type="Gene3D" id="3.30.379.10">
    <property type="entry name" value="Chitobiase/beta-hexosaminidase domain 2-like"/>
    <property type="match status" value="1"/>
</dbReference>
<comment type="similarity">
    <text evidence="2">Belongs to the glycosyl hydrolase 20 family.</text>
</comment>
<dbReference type="Gene3D" id="3.20.20.80">
    <property type="entry name" value="Glycosidases"/>
    <property type="match status" value="1"/>
</dbReference>
<dbReference type="SUPFAM" id="SSF51445">
    <property type="entry name" value="(Trans)glycosidases"/>
    <property type="match status" value="1"/>
</dbReference>
<dbReference type="Pfam" id="PF00728">
    <property type="entry name" value="Glyco_hydro_20"/>
    <property type="match status" value="1"/>
</dbReference>
<dbReference type="Pfam" id="PF02838">
    <property type="entry name" value="Glyco_hydro_20b"/>
    <property type="match status" value="1"/>
</dbReference>
<comment type="caution">
    <text evidence="8">The sequence shown here is derived from an EMBL/GenBank/DDBJ whole genome shotgun (WGS) entry which is preliminary data.</text>
</comment>
<protein>
    <recommendedName>
        <fullName evidence="3">beta-N-acetylhexosaminidase</fullName>
        <ecNumber evidence="3">3.2.1.52</ecNumber>
    </recommendedName>
</protein>
<dbReference type="InterPro" id="IPR017853">
    <property type="entry name" value="GH"/>
</dbReference>
<dbReference type="Proteomes" id="UP000751614">
    <property type="component" value="Unassembled WGS sequence"/>
</dbReference>
<accession>A0ABY2WRK1</accession>
<keyword evidence="4" id="KW-0378">Hydrolase</keyword>